<feature type="domain" description="DUF4266" evidence="2">
    <location>
        <begin position="26"/>
        <end position="75"/>
    </location>
</feature>
<comment type="caution">
    <text evidence="3">The sequence shown here is derived from an EMBL/GenBank/DDBJ whole genome shotgun (WGS) entry which is preliminary data.</text>
</comment>
<keyword evidence="4" id="KW-1185">Reference proteome</keyword>
<dbReference type="AlphaFoldDB" id="A0A562T3Z1"/>
<evidence type="ECO:0000313" key="4">
    <source>
        <dbReference type="Proteomes" id="UP000316778"/>
    </source>
</evidence>
<name>A0A562T3Z1_CHIJA</name>
<proteinExistence type="predicted"/>
<organism evidence="3 4">
    <name type="scientific">Chitinophaga japonensis</name>
    <name type="common">Flexibacter japonensis</name>
    <dbReference type="NCBI Taxonomy" id="104662"/>
    <lineage>
        <taxon>Bacteria</taxon>
        <taxon>Pseudomonadati</taxon>
        <taxon>Bacteroidota</taxon>
        <taxon>Chitinophagia</taxon>
        <taxon>Chitinophagales</taxon>
        <taxon>Chitinophagaceae</taxon>
        <taxon>Chitinophaga</taxon>
    </lineage>
</organism>
<reference evidence="3 4" key="1">
    <citation type="journal article" date="2013" name="Stand. Genomic Sci.">
        <title>Genomic Encyclopedia of Type Strains, Phase I: The one thousand microbial genomes (KMG-I) project.</title>
        <authorList>
            <person name="Kyrpides N.C."/>
            <person name="Woyke T."/>
            <person name="Eisen J.A."/>
            <person name="Garrity G."/>
            <person name="Lilburn T.G."/>
            <person name="Beck B.J."/>
            <person name="Whitman W.B."/>
            <person name="Hugenholtz P."/>
            <person name="Klenk H.P."/>
        </authorList>
    </citation>
    <scope>NUCLEOTIDE SEQUENCE [LARGE SCALE GENOMIC DNA]</scope>
    <source>
        <strain evidence="3 4">DSM 13484</strain>
    </source>
</reference>
<evidence type="ECO:0000256" key="1">
    <source>
        <dbReference type="SAM" id="MobiDB-lite"/>
    </source>
</evidence>
<feature type="region of interest" description="Disordered" evidence="1">
    <location>
        <begin position="53"/>
        <end position="75"/>
    </location>
</feature>
<dbReference type="OrthoDB" id="679785at2"/>
<accession>A0A562T3Z1</accession>
<dbReference type="PROSITE" id="PS51257">
    <property type="entry name" value="PROKAR_LIPOPROTEIN"/>
    <property type="match status" value="1"/>
</dbReference>
<gene>
    <name evidence="3" type="ORF">LX66_2158</name>
</gene>
<evidence type="ECO:0000313" key="3">
    <source>
        <dbReference type="EMBL" id="TWI88083.1"/>
    </source>
</evidence>
<dbReference type="EMBL" id="VLLG01000003">
    <property type="protein sequence ID" value="TWI88083.1"/>
    <property type="molecule type" value="Genomic_DNA"/>
</dbReference>
<dbReference type="Pfam" id="PF14086">
    <property type="entry name" value="DUF4266"/>
    <property type="match status" value="1"/>
</dbReference>
<sequence>MQKRNIIRRLLPVIITVLAIQGCATVKPYQRAWLNDDSMQPGRLPAEKFEENAQTYREGGSGGGNGKASGGCGCN</sequence>
<dbReference type="RefSeq" id="WP_145712925.1">
    <property type="nucleotide sequence ID" value="NZ_BAAAFY010000001.1"/>
</dbReference>
<evidence type="ECO:0000259" key="2">
    <source>
        <dbReference type="Pfam" id="PF14086"/>
    </source>
</evidence>
<protein>
    <submittedName>
        <fullName evidence="3">Uncharacterized protein DUF4266</fullName>
    </submittedName>
</protein>
<dbReference type="InterPro" id="IPR025362">
    <property type="entry name" value="DUF4266"/>
</dbReference>
<dbReference type="Proteomes" id="UP000316778">
    <property type="component" value="Unassembled WGS sequence"/>
</dbReference>
<feature type="compositionally biased region" description="Gly residues" evidence="1">
    <location>
        <begin position="59"/>
        <end position="75"/>
    </location>
</feature>